<proteinExistence type="inferred from homology"/>
<dbReference type="InterPro" id="IPR002018">
    <property type="entry name" value="CarbesteraseB"/>
</dbReference>
<gene>
    <name evidence="9" type="primary">LOC115623328</name>
</gene>
<comment type="similarity">
    <text evidence="1">Belongs to the type-B carboxylesterase/lipase family.</text>
</comment>
<dbReference type="SUPFAM" id="SSF53474">
    <property type="entry name" value="alpha/beta-Hydrolases"/>
    <property type="match status" value="1"/>
</dbReference>
<keyword evidence="5" id="KW-0325">Glycoprotein</keyword>
<keyword evidence="2" id="KW-0719">Serine esterase</keyword>
<keyword evidence="4" id="KW-1015">Disulfide bond</keyword>
<reference evidence="9" key="1">
    <citation type="submission" date="2025-08" db="UniProtKB">
        <authorList>
            <consortium name="RefSeq"/>
        </authorList>
    </citation>
    <scope>IDENTIFICATION</scope>
    <source>
        <strain evidence="9">11010-0011.00</strain>
        <tissue evidence="9">Whole body</tissue>
    </source>
</reference>
<dbReference type="Proteomes" id="UP000504634">
    <property type="component" value="Unplaced"/>
</dbReference>
<dbReference type="PANTHER" id="PTHR43142">
    <property type="entry name" value="CARBOXYLIC ESTER HYDROLASE"/>
    <property type="match status" value="1"/>
</dbReference>
<sequence>MMLWFSPVGYVSQVYLPQGTARGKINRSVYGERFFSFEGLPYAMPPIGNLRFQPPVPPLCWEGIRNCFEPGSKPLQKNWKTGLVEGSEDCLYLNVYVKEIYDGPKLPVIVFIYGGSFKAGGAVRQSFSPDYFMFKDVVLVTFNYRHCCLGFLSLKDPELQVPGNMGIMDMILALRWVKNNIEFFNGDPERITACGVAAGAAAVHYLMCIPQAEGLFHRAILMAGCALNYWASLPQKDFAFRLAKQNGYEGFDNDESVLKFLLELRAEALVNHWLLTPDELKDGYVFAFGPVIEPYLTSSTLISSAPVEMMRKSWGNSIPLILGGASFEGLCALPLLLAYPQLVKEVREDPQHVLPNDAREGHTEEFCLQLSKHLIKQHFSKSVPKSDEVPSLVSYMDFLSYKCFWHGLHRTTLSRVHFSNCPTYLYRFDFCSRFNQQRHLLIGGQGIDVKGAAHSDELSYLFFSENSWPLKNQSQEFVTIMRMVGMWTSFAASGRPKCAEMERVHWHPLRINTIFRALNIGKRMELIDIPERTKLETWNNCYEPNRLF</sequence>
<evidence type="ECO:0000256" key="6">
    <source>
        <dbReference type="ARBA" id="ARBA00039155"/>
    </source>
</evidence>
<evidence type="ECO:0000256" key="1">
    <source>
        <dbReference type="ARBA" id="ARBA00005964"/>
    </source>
</evidence>
<feature type="domain" description="Carboxylesterase type B" evidence="7">
    <location>
        <begin position="13"/>
        <end position="535"/>
    </location>
</feature>
<keyword evidence="3" id="KW-0378">Hydrolase</keyword>
<evidence type="ECO:0000256" key="2">
    <source>
        <dbReference type="ARBA" id="ARBA00022487"/>
    </source>
</evidence>
<name>A0A6J2T9A7_DROLE</name>
<evidence type="ECO:0000313" key="9">
    <source>
        <dbReference type="RefSeq" id="XP_030373451.1"/>
    </source>
</evidence>
<organism evidence="8 9">
    <name type="scientific">Drosophila lebanonensis</name>
    <name type="common">Fruit fly</name>
    <name type="synonym">Scaptodrosophila lebanonensis</name>
    <dbReference type="NCBI Taxonomy" id="7225"/>
    <lineage>
        <taxon>Eukaryota</taxon>
        <taxon>Metazoa</taxon>
        <taxon>Ecdysozoa</taxon>
        <taxon>Arthropoda</taxon>
        <taxon>Hexapoda</taxon>
        <taxon>Insecta</taxon>
        <taxon>Pterygota</taxon>
        <taxon>Neoptera</taxon>
        <taxon>Endopterygota</taxon>
        <taxon>Diptera</taxon>
        <taxon>Brachycera</taxon>
        <taxon>Muscomorpha</taxon>
        <taxon>Ephydroidea</taxon>
        <taxon>Drosophilidae</taxon>
        <taxon>Scaptodrosophila</taxon>
    </lineage>
</organism>
<dbReference type="Gene3D" id="3.40.50.1820">
    <property type="entry name" value="alpha/beta hydrolase"/>
    <property type="match status" value="1"/>
</dbReference>
<dbReference type="OrthoDB" id="19653at2759"/>
<dbReference type="Pfam" id="PF00135">
    <property type="entry name" value="COesterase"/>
    <property type="match status" value="1"/>
</dbReference>
<keyword evidence="8" id="KW-1185">Reference proteome</keyword>
<evidence type="ECO:0000256" key="3">
    <source>
        <dbReference type="ARBA" id="ARBA00022801"/>
    </source>
</evidence>
<evidence type="ECO:0000256" key="4">
    <source>
        <dbReference type="ARBA" id="ARBA00023157"/>
    </source>
</evidence>
<dbReference type="GeneID" id="115623328"/>
<dbReference type="RefSeq" id="XP_030373451.1">
    <property type="nucleotide sequence ID" value="XM_030517591.1"/>
</dbReference>
<protein>
    <recommendedName>
        <fullName evidence="6">carboxylesterase</fullName>
        <ecNumber evidence="6">3.1.1.1</ecNumber>
    </recommendedName>
</protein>
<dbReference type="InterPro" id="IPR029058">
    <property type="entry name" value="AB_hydrolase_fold"/>
</dbReference>
<dbReference type="EC" id="3.1.1.1" evidence="6"/>
<evidence type="ECO:0000256" key="5">
    <source>
        <dbReference type="ARBA" id="ARBA00023180"/>
    </source>
</evidence>
<dbReference type="GO" id="GO:0106435">
    <property type="term" value="F:carboxylesterase activity"/>
    <property type="evidence" value="ECO:0007669"/>
    <property type="project" value="UniProtKB-EC"/>
</dbReference>
<evidence type="ECO:0000259" key="7">
    <source>
        <dbReference type="Pfam" id="PF00135"/>
    </source>
</evidence>
<accession>A0A6J2T9A7</accession>
<dbReference type="AlphaFoldDB" id="A0A6J2T9A7"/>
<evidence type="ECO:0000313" key="8">
    <source>
        <dbReference type="Proteomes" id="UP000504634"/>
    </source>
</evidence>
<dbReference type="PANTHER" id="PTHR43142:SF1">
    <property type="entry name" value="CARBOXYLIC ESTER HYDROLASE"/>
    <property type="match status" value="1"/>
</dbReference>